<dbReference type="EMBL" id="JAAXPO010000013">
    <property type="protein sequence ID" value="NKZ19204.1"/>
    <property type="molecule type" value="Genomic_DNA"/>
</dbReference>
<dbReference type="PROSITE" id="PS51819">
    <property type="entry name" value="VOC"/>
    <property type="match status" value="1"/>
</dbReference>
<dbReference type="SUPFAM" id="SSF54593">
    <property type="entry name" value="Glyoxalase/Bleomycin resistance protein/Dihydroxybiphenyl dioxygenase"/>
    <property type="match status" value="1"/>
</dbReference>
<keyword evidence="6 8" id="KW-0560">Oxidoreductase</keyword>
<reference evidence="10 11" key="1">
    <citation type="submission" date="2020-04" db="EMBL/GenBank/DDBJ databases">
        <title>MicrobeNet Type strains.</title>
        <authorList>
            <person name="Nicholson A.C."/>
        </authorList>
    </citation>
    <scope>NUCLEOTIDE SEQUENCE [LARGE SCALE GENOMIC DNA]</scope>
    <source>
        <strain evidence="10 11">CCUG 54536</strain>
    </source>
</reference>
<evidence type="ECO:0000313" key="11">
    <source>
        <dbReference type="Proteomes" id="UP000590460"/>
    </source>
</evidence>
<comment type="caution">
    <text evidence="10">The sequence shown here is derived from an EMBL/GenBank/DDBJ whole genome shotgun (WGS) entry which is preliminary data.</text>
</comment>
<evidence type="ECO:0000256" key="7">
    <source>
        <dbReference type="ARBA" id="ARBA00023004"/>
    </source>
</evidence>
<dbReference type="RefSeq" id="WP_168677916.1">
    <property type="nucleotide sequence ID" value="NZ_BPKV01000018.1"/>
</dbReference>
<organism evidence="10 11">
    <name type="scientific">Leuconostoc holzapfelii</name>
    <dbReference type="NCBI Taxonomy" id="434464"/>
    <lineage>
        <taxon>Bacteria</taxon>
        <taxon>Bacillati</taxon>
        <taxon>Bacillota</taxon>
        <taxon>Bacilli</taxon>
        <taxon>Lactobacillales</taxon>
        <taxon>Lactobacillaceae</taxon>
        <taxon>Leuconostoc</taxon>
    </lineage>
</organism>
<dbReference type="GO" id="GO:0008198">
    <property type="term" value="F:ferrous iron binding"/>
    <property type="evidence" value="ECO:0007669"/>
    <property type="project" value="InterPro"/>
</dbReference>
<dbReference type="InterPro" id="IPR000486">
    <property type="entry name" value="Xdiol_ring_cleave_dOase_1/2"/>
</dbReference>
<evidence type="ECO:0000256" key="1">
    <source>
        <dbReference type="ARBA" id="ARBA00001954"/>
    </source>
</evidence>
<protein>
    <recommendedName>
        <fullName evidence="9">VOC domain-containing protein</fullName>
    </recommendedName>
</protein>
<dbReference type="PROSITE" id="PS00082">
    <property type="entry name" value="EXTRADIOL_DIOXYGENAS"/>
    <property type="match status" value="1"/>
</dbReference>
<dbReference type="Proteomes" id="UP000590460">
    <property type="component" value="Unassembled WGS sequence"/>
</dbReference>
<evidence type="ECO:0000259" key="9">
    <source>
        <dbReference type="PROSITE" id="PS51819"/>
    </source>
</evidence>
<sequence>MLNTTYQLQHLTLMAAEEIQMRRFYRDILGLAETNTDEKIYHYAFTQNGDPFLTLNFNGRKPTAPRQGLYHFALLLPDTASLASLIEQLVFIQYPLGAGDHDVSEAFYLNDPDGNGIELYHDRPQSQWVWDHHFVRMGTKDVNVRALLAAKQGRWSGFPSETTIGHLHFVGDHLSTGDHFFVRTLQMDMTATMAQSAHFYSHNHYHHHHAYNTWFGEQIKPRALAETGLVSWRVLVDPPYFEHLQMQFSGHVHWVAADTFTVTDPFKSTLIIKKS</sequence>
<evidence type="ECO:0000256" key="3">
    <source>
        <dbReference type="ARBA" id="ARBA00022723"/>
    </source>
</evidence>
<feature type="domain" description="VOC" evidence="9">
    <location>
        <begin position="7"/>
        <end position="122"/>
    </location>
</feature>
<proteinExistence type="inferred from homology"/>
<keyword evidence="4 8" id="KW-0058">Aromatic hydrocarbons catabolism</keyword>
<comment type="similarity">
    <text evidence="2 8">Belongs to the extradiol ring-cleavage dioxygenase family.</text>
</comment>
<dbReference type="Pfam" id="PF00903">
    <property type="entry name" value="Glyoxalase"/>
    <property type="match status" value="1"/>
</dbReference>
<dbReference type="PANTHER" id="PTHR43279">
    <property type="entry name" value="CATECHOL-2,3-DIOXYGENASE"/>
    <property type="match status" value="1"/>
</dbReference>
<dbReference type="InterPro" id="IPR004360">
    <property type="entry name" value="Glyas_Fos-R_dOase_dom"/>
</dbReference>
<name>A0A846ZG36_9LACO</name>
<keyword evidence="7 8" id="KW-0408">Iron</keyword>
<dbReference type="AlphaFoldDB" id="A0A846ZG36"/>
<keyword evidence="3" id="KW-0479">Metal-binding</keyword>
<dbReference type="PANTHER" id="PTHR43279:SF1">
    <property type="entry name" value="CATECHOL-2,3-DIOXYGENASE"/>
    <property type="match status" value="1"/>
</dbReference>
<dbReference type="GO" id="GO:0051213">
    <property type="term" value="F:dioxygenase activity"/>
    <property type="evidence" value="ECO:0007669"/>
    <property type="project" value="UniProtKB-KW"/>
</dbReference>
<dbReference type="Gene3D" id="3.10.180.10">
    <property type="entry name" value="2,3-Dihydroxybiphenyl 1,2-Dioxygenase, domain 1"/>
    <property type="match status" value="1"/>
</dbReference>
<dbReference type="InterPro" id="IPR037523">
    <property type="entry name" value="VOC_core"/>
</dbReference>
<evidence type="ECO:0000256" key="6">
    <source>
        <dbReference type="ARBA" id="ARBA00023002"/>
    </source>
</evidence>
<keyword evidence="5 8" id="KW-0223">Dioxygenase</keyword>
<evidence type="ECO:0000256" key="8">
    <source>
        <dbReference type="RuleBase" id="RU000683"/>
    </source>
</evidence>
<accession>A0A846ZG36</accession>
<evidence type="ECO:0000256" key="5">
    <source>
        <dbReference type="ARBA" id="ARBA00022964"/>
    </source>
</evidence>
<evidence type="ECO:0000313" key="10">
    <source>
        <dbReference type="EMBL" id="NKZ19204.1"/>
    </source>
</evidence>
<gene>
    <name evidence="10" type="ORF">HF966_08495</name>
</gene>
<evidence type="ECO:0000256" key="2">
    <source>
        <dbReference type="ARBA" id="ARBA00008784"/>
    </source>
</evidence>
<comment type="cofactor">
    <cofactor evidence="1 8">
        <name>Fe(2+)</name>
        <dbReference type="ChEBI" id="CHEBI:29033"/>
    </cofactor>
</comment>
<dbReference type="InterPro" id="IPR029068">
    <property type="entry name" value="Glyas_Bleomycin-R_OHBP_Dase"/>
</dbReference>
<evidence type="ECO:0000256" key="4">
    <source>
        <dbReference type="ARBA" id="ARBA00022797"/>
    </source>
</evidence>